<name>A0ACB8AU04_9AGAM</name>
<sequence>MSSFAPDLFHSDNVGLEPHPTARDKAVAKNVLRTGSLILSIPSLATILLPTEKGQRCDCCFSSQSSGVTLRRCTGCASYWYCGTKCQTLQWPIHKRFCKNFNRYFASTAFDSLEAHEKLDALLLTHLSAEASIEDITPHRAREISIFLSLVPGPAVNTRIPPICPLSTKERPTNLDALYARCGNNNFTIHSHLTTIAHGVFPLASRLFNHSCLPNAAAKVIIEPSQAISLNIIALRDIAVGEEICIPYLDPALLQTRQQIFQLTYGFTCSCPSCIMMENIGRLPPLPESENELGALNTALRHFVFPSWEHDASEILLPAKPFTEIPRSLFPVLHESYLTQLSESFSSTSHDGPSDTALDVGLTLLALYALIYPPNYPQIGMHSLEMAKTAWNASIIAERNESRFGTAAVDLEKKAQLYLRLSSEILNVFGPEGDPGGPLEEISVLQSLIHENMRV</sequence>
<gene>
    <name evidence="1" type="ORF">BJ138DRAFT_1141031</name>
</gene>
<protein>
    <submittedName>
        <fullName evidence="1">Uncharacterized protein</fullName>
    </submittedName>
</protein>
<proteinExistence type="predicted"/>
<organism evidence="1 2">
    <name type="scientific">Hygrophoropsis aurantiaca</name>
    <dbReference type="NCBI Taxonomy" id="72124"/>
    <lineage>
        <taxon>Eukaryota</taxon>
        <taxon>Fungi</taxon>
        <taxon>Dikarya</taxon>
        <taxon>Basidiomycota</taxon>
        <taxon>Agaricomycotina</taxon>
        <taxon>Agaricomycetes</taxon>
        <taxon>Agaricomycetidae</taxon>
        <taxon>Boletales</taxon>
        <taxon>Coniophorineae</taxon>
        <taxon>Hygrophoropsidaceae</taxon>
        <taxon>Hygrophoropsis</taxon>
    </lineage>
</organism>
<reference evidence="1" key="1">
    <citation type="journal article" date="2021" name="New Phytol.">
        <title>Evolutionary innovations through gain and loss of genes in the ectomycorrhizal Boletales.</title>
        <authorList>
            <person name="Wu G."/>
            <person name="Miyauchi S."/>
            <person name="Morin E."/>
            <person name="Kuo A."/>
            <person name="Drula E."/>
            <person name="Varga T."/>
            <person name="Kohler A."/>
            <person name="Feng B."/>
            <person name="Cao Y."/>
            <person name="Lipzen A."/>
            <person name="Daum C."/>
            <person name="Hundley H."/>
            <person name="Pangilinan J."/>
            <person name="Johnson J."/>
            <person name="Barry K."/>
            <person name="LaButti K."/>
            <person name="Ng V."/>
            <person name="Ahrendt S."/>
            <person name="Min B."/>
            <person name="Choi I.G."/>
            <person name="Park H."/>
            <person name="Plett J.M."/>
            <person name="Magnuson J."/>
            <person name="Spatafora J.W."/>
            <person name="Nagy L.G."/>
            <person name="Henrissat B."/>
            <person name="Grigoriev I.V."/>
            <person name="Yang Z.L."/>
            <person name="Xu J."/>
            <person name="Martin F.M."/>
        </authorList>
    </citation>
    <scope>NUCLEOTIDE SEQUENCE</scope>
    <source>
        <strain evidence="1">ATCC 28755</strain>
    </source>
</reference>
<dbReference type="Proteomes" id="UP000790377">
    <property type="component" value="Unassembled WGS sequence"/>
</dbReference>
<accession>A0ACB8AU04</accession>
<keyword evidence="2" id="KW-1185">Reference proteome</keyword>
<comment type="caution">
    <text evidence="1">The sequence shown here is derived from an EMBL/GenBank/DDBJ whole genome shotgun (WGS) entry which is preliminary data.</text>
</comment>
<evidence type="ECO:0000313" key="1">
    <source>
        <dbReference type="EMBL" id="KAH7915857.1"/>
    </source>
</evidence>
<evidence type="ECO:0000313" key="2">
    <source>
        <dbReference type="Proteomes" id="UP000790377"/>
    </source>
</evidence>
<dbReference type="EMBL" id="MU267596">
    <property type="protein sequence ID" value="KAH7915857.1"/>
    <property type="molecule type" value="Genomic_DNA"/>
</dbReference>